<dbReference type="EMBL" id="WNZW01000008">
    <property type="protein sequence ID" value="MUG46936.1"/>
    <property type="molecule type" value="Genomic_DNA"/>
</dbReference>
<dbReference type="Pfam" id="PF14526">
    <property type="entry name" value="Cass2"/>
    <property type="match status" value="1"/>
</dbReference>
<dbReference type="InterPro" id="IPR010499">
    <property type="entry name" value="AraC_E-bd"/>
</dbReference>
<dbReference type="Gene3D" id="3.20.80.10">
    <property type="entry name" value="Regulatory factor, effector binding domain"/>
    <property type="match status" value="1"/>
</dbReference>
<feature type="domain" description="AraC effector-binding" evidence="1">
    <location>
        <begin position="7"/>
        <end position="165"/>
    </location>
</feature>
<reference evidence="2 3" key="1">
    <citation type="submission" date="2019-11" db="EMBL/GenBank/DDBJ databases">
        <title>Draft genome sequences of five Paenibacillus species of dairy origin.</title>
        <authorList>
            <person name="Olajide A.M."/>
            <person name="Chen S."/>
            <person name="Lapointe G."/>
        </authorList>
    </citation>
    <scope>NUCLEOTIDE SEQUENCE [LARGE SCALE GENOMIC DNA]</scope>
    <source>
        <strain evidence="2 3">12CR55</strain>
    </source>
</reference>
<sequence length="167" mass="18911">MAMERVNETAIITMQAFSAIGLRWEGTFAEAGEGGIRAIHQELQRRRGEIRGILDLDNFYGLSYHAYPGGTGFVHCAVFQVADAGEQAPEGMIKLQVPAMKYAKYEHRADQNIEESYSSIYAWIEQQGFKTLPQEGKELTHFEIYPSEQDPYSTNPQFTIMIPVLEE</sequence>
<dbReference type="InterPro" id="IPR011256">
    <property type="entry name" value="Reg_factor_effector_dom_sf"/>
</dbReference>
<evidence type="ECO:0000259" key="1">
    <source>
        <dbReference type="SMART" id="SM00871"/>
    </source>
</evidence>
<accession>A0A7X2Z3I4</accession>
<protein>
    <submittedName>
        <fullName evidence="2">AraC family transcriptional regulator</fullName>
    </submittedName>
</protein>
<dbReference type="AlphaFoldDB" id="A0A7X2Z3I4"/>
<proteinExistence type="predicted"/>
<organism evidence="2 3">
    <name type="scientific">Paenibacillus woosongensis</name>
    <dbReference type="NCBI Taxonomy" id="307580"/>
    <lineage>
        <taxon>Bacteria</taxon>
        <taxon>Bacillati</taxon>
        <taxon>Bacillota</taxon>
        <taxon>Bacilli</taxon>
        <taxon>Bacillales</taxon>
        <taxon>Paenibacillaceae</taxon>
        <taxon>Paenibacillus</taxon>
    </lineage>
</organism>
<gene>
    <name evidence="2" type="ORF">GNP95_18335</name>
</gene>
<dbReference type="SMART" id="SM00871">
    <property type="entry name" value="AraC_E_bind"/>
    <property type="match status" value="1"/>
</dbReference>
<dbReference type="InterPro" id="IPR029441">
    <property type="entry name" value="Cass2"/>
</dbReference>
<name>A0A7X2Z3I4_9BACL</name>
<evidence type="ECO:0000313" key="2">
    <source>
        <dbReference type="EMBL" id="MUG46936.1"/>
    </source>
</evidence>
<dbReference type="Proteomes" id="UP000447876">
    <property type="component" value="Unassembled WGS sequence"/>
</dbReference>
<comment type="caution">
    <text evidence="2">The sequence shown here is derived from an EMBL/GenBank/DDBJ whole genome shotgun (WGS) entry which is preliminary data.</text>
</comment>
<dbReference type="SUPFAM" id="SSF55136">
    <property type="entry name" value="Probable bacterial effector-binding domain"/>
    <property type="match status" value="1"/>
</dbReference>
<evidence type="ECO:0000313" key="3">
    <source>
        <dbReference type="Proteomes" id="UP000447876"/>
    </source>
</evidence>